<dbReference type="Proteomes" id="UP000887580">
    <property type="component" value="Unplaced"/>
</dbReference>
<protein>
    <submittedName>
        <fullName evidence="2">BTB domain-containing protein</fullName>
    </submittedName>
</protein>
<evidence type="ECO:0000313" key="1">
    <source>
        <dbReference type="Proteomes" id="UP000887580"/>
    </source>
</evidence>
<name>A0AC35FJN7_9BILA</name>
<sequence>MVSKCNNPAFISMSNIRHELFQLQDLQNGLFDVAFSIGGKLLYAHKYILGSASSTLKEKFLLRMRLLNNDPIIIDDCSYADFYNFLTFLYSGSCELNDKNLFSIAEISDKYDVSQLQRRCTDYLTNAKYCSKNFVELYELFNEHPIFRGAFRSGMLKKYPKWLQSSNFLLAKKKTIEAIVAFDRPYKHEDKLFTAVYQWAATRAKHIQRASNGGKNDNPRVQHPLKVEINVDDDCMIIDEVIATPKKSQPSSHDNALYEIIKNELADLLPKFHFNAMTKEFITSYVDLLPMFHFNAMTKEFITSYVVERGFIFSYTKLAKIIDNIKKFEVEVTDIAGKKARGILIDQDFVIDEIKNLEDIRSKGHSWELSSKFTKHSNLKFIDAATKLSENIVYLQILRKNGDLYIGHSLDDDFFLAKLNAQKGFTCKDCMIRIV</sequence>
<proteinExistence type="predicted"/>
<evidence type="ECO:0000313" key="2">
    <source>
        <dbReference type="WBParaSite" id="PS1159_v2.g17599.t2"/>
    </source>
</evidence>
<organism evidence="1 2">
    <name type="scientific">Panagrolaimus sp. PS1159</name>
    <dbReference type="NCBI Taxonomy" id="55785"/>
    <lineage>
        <taxon>Eukaryota</taxon>
        <taxon>Metazoa</taxon>
        <taxon>Ecdysozoa</taxon>
        <taxon>Nematoda</taxon>
        <taxon>Chromadorea</taxon>
        <taxon>Rhabditida</taxon>
        <taxon>Tylenchina</taxon>
        <taxon>Panagrolaimomorpha</taxon>
        <taxon>Panagrolaimoidea</taxon>
        <taxon>Panagrolaimidae</taxon>
        <taxon>Panagrolaimus</taxon>
    </lineage>
</organism>
<accession>A0AC35FJN7</accession>
<reference evidence="2" key="1">
    <citation type="submission" date="2022-11" db="UniProtKB">
        <authorList>
            <consortium name="WormBaseParasite"/>
        </authorList>
    </citation>
    <scope>IDENTIFICATION</scope>
</reference>
<dbReference type="WBParaSite" id="PS1159_v2.g17599.t2">
    <property type="protein sequence ID" value="PS1159_v2.g17599.t2"/>
    <property type="gene ID" value="PS1159_v2.g17599"/>
</dbReference>